<gene>
    <name evidence="1" type="ORF">P4R38_17490</name>
</gene>
<dbReference type="Gene3D" id="3.90.1150.30">
    <property type="match status" value="1"/>
</dbReference>
<dbReference type="SUPFAM" id="SSF142906">
    <property type="entry name" value="YjbR-like"/>
    <property type="match status" value="1"/>
</dbReference>
<dbReference type="InterPro" id="IPR058532">
    <property type="entry name" value="YjbR/MT2646/Rv2570-like"/>
</dbReference>
<evidence type="ECO:0000313" key="2">
    <source>
        <dbReference type="Proteomes" id="UP001528912"/>
    </source>
</evidence>
<evidence type="ECO:0000313" key="1">
    <source>
        <dbReference type="EMBL" id="MDF8266045.1"/>
    </source>
</evidence>
<dbReference type="InterPro" id="IPR038056">
    <property type="entry name" value="YjbR-like_sf"/>
</dbReference>
<sequence>MAHPRRYRDDDPYLARLRGLALALPGAQEKESHGHPNFFTTKVFAVFGGMLKGDHHSDTYAQSVLVLPDEDERAALLEDERCFLPAYYGPSGWVGLNFRATEPDWDEVADLLDMSYRNTAPKRLVTELDGRSG</sequence>
<dbReference type="RefSeq" id="WP_275236571.1">
    <property type="nucleotide sequence ID" value="NZ_JARFJC010000005.1"/>
</dbReference>
<dbReference type="GO" id="GO:0003677">
    <property type="term" value="F:DNA binding"/>
    <property type="evidence" value="ECO:0007669"/>
    <property type="project" value="UniProtKB-KW"/>
</dbReference>
<dbReference type="Pfam" id="PF04237">
    <property type="entry name" value="YjbR"/>
    <property type="match status" value="1"/>
</dbReference>
<dbReference type="Proteomes" id="UP001528912">
    <property type="component" value="Unassembled WGS sequence"/>
</dbReference>
<organism evidence="1 2">
    <name type="scientific">Luteipulveratus flavus</name>
    <dbReference type="NCBI Taxonomy" id="3031728"/>
    <lineage>
        <taxon>Bacteria</taxon>
        <taxon>Bacillati</taxon>
        <taxon>Actinomycetota</taxon>
        <taxon>Actinomycetes</taxon>
        <taxon>Micrococcales</taxon>
        <taxon>Dermacoccaceae</taxon>
        <taxon>Luteipulveratus</taxon>
    </lineage>
</organism>
<comment type="caution">
    <text evidence="1">The sequence shown here is derived from an EMBL/GenBank/DDBJ whole genome shotgun (WGS) entry which is preliminary data.</text>
</comment>
<protein>
    <submittedName>
        <fullName evidence="1">MmcQ/YjbR family DNA-binding protein</fullName>
    </submittedName>
</protein>
<name>A0ABT6CAX5_9MICO</name>
<keyword evidence="1" id="KW-0238">DNA-binding</keyword>
<keyword evidence="2" id="KW-1185">Reference proteome</keyword>
<accession>A0ABT6CAX5</accession>
<proteinExistence type="predicted"/>
<reference evidence="1 2" key="1">
    <citation type="submission" date="2023-03" db="EMBL/GenBank/DDBJ databases">
        <title>YIM 133296 draft genome.</title>
        <authorList>
            <person name="Xiong L."/>
        </authorList>
    </citation>
    <scope>NUCLEOTIDE SEQUENCE [LARGE SCALE GENOMIC DNA]</scope>
    <source>
        <strain evidence="1 2">YIM 133296</strain>
    </source>
</reference>
<dbReference type="EMBL" id="JAROAV010000046">
    <property type="protein sequence ID" value="MDF8266045.1"/>
    <property type="molecule type" value="Genomic_DNA"/>
</dbReference>